<reference evidence="8" key="1">
    <citation type="submission" date="2020-05" db="EMBL/GenBank/DDBJ databases">
        <authorList>
            <person name="Chiriac C."/>
            <person name="Salcher M."/>
            <person name="Ghai R."/>
            <person name="Kavagutti S V."/>
        </authorList>
    </citation>
    <scope>NUCLEOTIDE SEQUENCE</scope>
</reference>
<dbReference type="EMBL" id="CAFBLQ010000028">
    <property type="protein sequence ID" value="CAB4864052.1"/>
    <property type="molecule type" value="Genomic_DNA"/>
</dbReference>
<organism evidence="8">
    <name type="scientific">freshwater metagenome</name>
    <dbReference type="NCBI Taxonomy" id="449393"/>
    <lineage>
        <taxon>unclassified sequences</taxon>
        <taxon>metagenomes</taxon>
        <taxon>ecological metagenomes</taxon>
    </lineage>
</organism>
<keyword evidence="4" id="KW-0067">ATP-binding</keyword>
<dbReference type="InterPro" id="IPR042099">
    <property type="entry name" value="ANL_N_sf"/>
</dbReference>
<dbReference type="InterPro" id="IPR000873">
    <property type="entry name" value="AMP-dep_synth/lig_dom"/>
</dbReference>
<dbReference type="InterPro" id="IPR020845">
    <property type="entry name" value="AMP-binding_CS"/>
</dbReference>
<dbReference type="PROSITE" id="PS00455">
    <property type="entry name" value="AMP_BINDING"/>
    <property type="match status" value="1"/>
</dbReference>
<proteinExistence type="inferred from homology"/>
<dbReference type="InterPro" id="IPR025110">
    <property type="entry name" value="AMP-bd_C"/>
</dbReference>
<evidence type="ECO:0000256" key="4">
    <source>
        <dbReference type="ARBA" id="ARBA00022840"/>
    </source>
</evidence>
<feature type="domain" description="AMP-dependent synthetase/ligase" evidence="6">
    <location>
        <begin position="11"/>
        <end position="335"/>
    </location>
</feature>
<evidence type="ECO:0000256" key="5">
    <source>
        <dbReference type="SAM" id="MobiDB-lite"/>
    </source>
</evidence>
<evidence type="ECO:0000259" key="7">
    <source>
        <dbReference type="Pfam" id="PF13193"/>
    </source>
</evidence>
<evidence type="ECO:0000256" key="3">
    <source>
        <dbReference type="ARBA" id="ARBA00022741"/>
    </source>
</evidence>
<evidence type="ECO:0000256" key="2">
    <source>
        <dbReference type="ARBA" id="ARBA00022598"/>
    </source>
</evidence>
<dbReference type="GO" id="GO:0015645">
    <property type="term" value="F:fatty acid ligase activity"/>
    <property type="evidence" value="ECO:0007669"/>
    <property type="project" value="TreeGrafter"/>
</dbReference>
<name>A0A6J7CZ15_9ZZZZ</name>
<protein>
    <submittedName>
        <fullName evidence="8">Unannotated protein</fullName>
    </submittedName>
</protein>
<dbReference type="FunFam" id="3.30.300.30:FF:000005">
    <property type="entry name" value="Acyl-coenzyme A synthetase ACSM5, mitochondrial"/>
    <property type="match status" value="1"/>
</dbReference>
<dbReference type="Pfam" id="PF00501">
    <property type="entry name" value="AMP-binding"/>
    <property type="match status" value="1"/>
</dbReference>
<dbReference type="GO" id="GO:0006633">
    <property type="term" value="P:fatty acid biosynthetic process"/>
    <property type="evidence" value="ECO:0007669"/>
    <property type="project" value="TreeGrafter"/>
</dbReference>
<dbReference type="GO" id="GO:0006637">
    <property type="term" value="P:acyl-CoA metabolic process"/>
    <property type="evidence" value="ECO:0007669"/>
    <property type="project" value="TreeGrafter"/>
</dbReference>
<accession>A0A6J7CZ15</accession>
<feature type="region of interest" description="Disordered" evidence="5">
    <location>
        <begin position="298"/>
        <end position="322"/>
    </location>
</feature>
<feature type="domain" description="AMP-binding enzyme C-terminal" evidence="7">
    <location>
        <begin position="410"/>
        <end position="488"/>
    </location>
</feature>
<keyword evidence="2" id="KW-0436">Ligase</keyword>
<dbReference type="PANTHER" id="PTHR43605:SF10">
    <property type="entry name" value="ACYL-COA SYNTHETASE MEDIUM CHAIN FAMILY MEMBER 3"/>
    <property type="match status" value="1"/>
</dbReference>
<dbReference type="InterPro" id="IPR051087">
    <property type="entry name" value="Mitochondrial_ACSM"/>
</dbReference>
<dbReference type="Gene3D" id="3.30.300.30">
    <property type="match status" value="1"/>
</dbReference>
<gene>
    <name evidence="8" type="ORF">UFOPK3423_00395</name>
</gene>
<dbReference type="PANTHER" id="PTHR43605">
    <property type="entry name" value="ACYL-COENZYME A SYNTHETASE"/>
    <property type="match status" value="1"/>
</dbReference>
<sequence>MNFTRDVVEAAPPGALALVELTREGDRREWTFGETARRAAALAGALDRAGVRAGDVVLTLIGNRPEWVFTMLACFRTGAVVLPCTEQLRAEDLRLRLAITRPAAIVCDERNRAELEAAIGSGGPPVLLVPDEALFAQGAEHSAPAHAALQADAPCLLTFTSGTSGGPKAVVHGGRYLTGQSVQAEHWLDARPGELIWCTAASGWSKSARNVFIAPWMRGAPALLHDGRFDPDERLEILAREAVGVLCMAPTEYRVIAKRAQPRPVAGLRGLVAAGEALNPEVLRSFHEATGLWIRDGYGQTETGQTTGQPPGAAPRPSSMGPALPGTRLWIDDGELCIDPSSVPTFFLGYLGEEVRHGPDGRLNVIHDRARDAVWRSGDRVLEDDDGFFFFEGRADDVIISAGYRIGPFEVESALIAHPAVAEAAAVAAPDEERGSVVRAVVVLRDGHHGSPELVRELQEYVKERTAPYKYPRIVDFAPELPKTQSGKVRRSLLRDAGT</sequence>
<dbReference type="SUPFAM" id="SSF56801">
    <property type="entry name" value="Acetyl-CoA synthetase-like"/>
    <property type="match status" value="1"/>
</dbReference>
<feature type="compositionally biased region" description="Low complexity" evidence="5">
    <location>
        <begin position="299"/>
        <end position="311"/>
    </location>
</feature>
<keyword evidence="3" id="KW-0547">Nucleotide-binding</keyword>
<comment type="similarity">
    <text evidence="1">Belongs to the ATP-dependent AMP-binding enzyme family.</text>
</comment>
<dbReference type="InterPro" id="IPR045851">
    <property type="entry name" value="AMP-bd_C_sf"/>
</dbReference>
<evidence type="ECO:0000259" key="6">
    <source>
        <dbReference type="Pfam" id="PF00501"/>
    </source>
</evidence>
<dbReference type="AlphaFoldDB" id="A0A6J7CZ15"/>
<dbReference type="Pfam" id="PF13193">
    <property type="entry name" value="AMP-binding_C"/>
    <property type="match status" value="1"/>
</dbReference>
<evidence type="ECO:0000256" key="1">
    <source>
        <dbReference type="ARBA" id="ARBA00006432"/>
    </source>
</evidence>
<dbReference type="GO" id="GO:0016405">
    <property type="term" value="F:CoA-ligase activity"/>
    <property type="evidence" value="ECO:0007669"/>
    <property type="project" value="UniProtKB-ARBA"/>
</dbReference>
<dbReference type="GO" id="GO:0004321">
    <property type="term" value="F:fatty-acyl-CoA synthase activity"/>
    <property type="evidence" value="ECO:0007669"/>
    <property type="project" value="TreeGrafter"/>
</dbReference>
<dbReference type="GO" id="GO:0005524">
    <property type="term" value="F:ATP binding"/>
    <property type="evidence" value="ECO:0007669"/>
    <property type="project" value="UniProtKB-KW"/>
</dbReference>
<dbReference type="Gene3D" id="3.40.50.12780">
    <property type="entry name" value="N-terminal domain of ligase-like"/>
    <property type="match status" value="1"/>
</dbReference>
<evidence type="ECO:0000313" key="8">
    <source>
        <dbReference type="EMBL" id="CAB4864052.1"/>
    </source>
</evidence>